<keyword evidence="4" id="KW-1185">Reference proteome</keyword>
<dbReference type="SMART" id="SM00554">
    <property type="entry name" value="FAS1"/>
    <property type="match status" value="2"/>
</dbReference>
<evidence type="ECO:0000256" key="1">
    <source>
        <dbReference type="SAM" id="SignalP"/>
    </source>
</evidence>
<evidence type="ECO:0000259" key="2">
    <source>
        <dbReference type="PROSITE" id="PS50213"/>
    </source>
</evidence>
<evidence type="ECO:0000313" key="3">
    <source>
        <dbReference type="EMBL" id="KAK6172314.1"/>
    </source>
</evidence>
<organism evidence="3 4">
    <name type="scientific">Patella caerulea</name>
    <name type="common">Rayed Mediterranean limpet</name>
    <dbReference type="NCBI Taxonomy" id="87958"/>
    <lineage>
        <taxon>Eukaryota</taxon>
        <taxon>Metazoa</taxon>
        <taxon>Spiralia</taxon>
        <taxon>Lophotrochozoa</taxon>
        <taxon>Mollusca</taxon>
        <taxon>Gastropoda</taxon>
        <taxon>Patellogastropoda</taxon>
        <taxon>Patelloidea</taxon>
        <taxon>Patellidae</taxon>
        <taxon>Patella</taxon>
    </lineage>
</organism>
<dbReference type="InterPro" id="IPR050904">
    <property type="entry name" value="Adhesion/Biosynth-related"/>
</dbReference>
<name>A0AAN8JAZ2_PATCE</name>
<dbReference type="Gene3D" id="2.30.180.10">
    <property type="entry name" value="FAS1 domain"/>
    <property type="match status" value="2"/>
</dbReference>
<dbReference type="Pfam" id="PF02469">
    <property type="entry name" value="Fasciclin"/>
    <property type="match status" value="2"/>
</dbReference>
<feature type="domain" description="FAS1" evidence="2">
    <location>
        <begin position="20"/>
        <end position="151"/>
    </location>
</feature>
<feature type="signal peptide" evidence="1">
    <location>
        <begin position="1"/>
        <end position="17"/>
    </location>
</feature>
<evidence type="ECO:0000313" key="4">
    <source>
        <dbReference type="Proteomes" id="UP001347796"/>
    </source>
</evidence>
<dbReference type="InterPro" id="IPR000782">
    <property type="entry name" value="FAS1_domain"/>
</dbReference>
<dbReference type="EMBL" id="JAZGQO010000011">
    <property type="protein sequence ID" value="KAK6172314.1"/>
    <property type="molecule type" value="Genomic_DNA"/>
</dbReference>
<dbReference type="Proteomes" id="UP001347796">
    <property type="component" value="Unassembled WGS sequence"/>
</dbReference>
<dbReference type="SUPFAM" id="SSF82153">
    <property type="entry name" value="FAS1 domain"/>
    <property type="match status" value="2"/>
</dbReference>
<accession>A0AAN8JAZ2</accession>
<dbReference type="PANTHER" id="PTHR10900:SF77">
    <property type="entry name" value="FI19380P1"/>
    <property type="match status" value="1"/>
</dbReference>
<protein>
    <recommendedName>
        <fullName evidence="2">FAS1 domain-containing protein</fullName>
    </recommendedName>
</protein>
<keyword evidence="1" id="KW-0732">Signal</keyword>
<dbReference type="FunFam" id="2.30.180.10:FF:000032">
    <property type="entry name" value="Fasciclin domain-containing protein, putative"/>
    <property type="match status" value="2"/>
</dbReference>
<proteinExistence type="predicted"/>
<sequence length="283" mass="29877">MLKFLLVVTLLLNGAFGAKKPNLVEYLSQNQQYSTLVSLVKEAGLVDALTNIRFATLFAPTNDAFAKVPAPVLAELKNDTKALTNVLLNHLTNSTIVSPAIQNNDRVANLIGGNLIFNVGPSDGVTVNGVAISDTDAIVSNGVIHTIDAVLLPADGDILDYLVLHDDQFTDLFAAIIVANLEDALRAGVFTLFAPNDKAFAGILPQLPGATLLDILKYHVVVGNIYSSALSDGQKVTTLNGKDLTVSIKDNVVKINGATVLTADINTNNGVIHVIDTVLIPSS</sequence>
<feature type="chain" id="PRO_5042890478" description="FAS1 domain-containing protein" evidence="1">
    <location>
        <begin position="18"/>
        <end position="283"/>
    </location>
</feature>
<dbReference type="PANTHER" id="PTHR10900">
    <property type="entry name" value="PERIOSTIN-RELATED"/>
    <property type="match status" value="1"/>
</dbReference>
<dbReference type="PROSITE" id="PS50213">
    <property type="entry name" value="FAS1"/>
    <property type="match status" value="2"/>
</dbReference>
<dbReference type="AlphaFoldDB" id="A0AAN8JAZ2"/>
<comment type="caution">
    <text evidence="3">The sequence shown here is derived from an EMBL/GenBank/DDBJ whole genome shotgun (WGS) entry which is preliminary data.</text>
</comment>
<dbReference type="InterPro" id="IPR036378">
    <property type="entry name" value="FAS1_dom_sf"/>
</dbReference>
<feature type="domain" description="FAS1" evidence="2">
    <location>
        <begin position="156"/>
        <end position="279"/>
    </location>
</feature>
<reference evidence="3 4" key="1">
    <citation type="submission" date="2024-01" db="EMBL/GenBank/DDBJ databases">
        <title>The genome of the rayed Mediterranean limpet Patella caerulea (Linnaeus, 1758).</title>
        <authorList>
            <person name="Anh-Thu Weber A."/>
            <person name="Halstead-Nussloch G."/>
        </authorList>
    </citation>
    <scope>NUCLEOTIDE SEQUENCE [LARGE SCALE GENOMIC DNA]</scope>
    <source>
        <strain evidence="3">AATW-2023a</strain>
        <tissue evidence="3">Whole specimen</tissue>
    </source>
</reference>
<dbReference type="GO" id="GO:0005615">
    <property type="term" value="C:extracellular space"/>
    <property type="evidence" value="ECO:0007669"/>
    <property type="project" value="TreeGrafter"/>
</dbReference>
<gene>
    <name evidence="3" type="ORF">SNE40_016000</name>
</gene>